<feature type="signal peptide" evidence="1">
    <location>
        <begin position="1"/>
        <end position="31"/>
    </location>
</feature>
<dbReference type="Proteomes" id="UP000315017">
    <property type="component" value="Chromosome"/>
</dbReference>
<name>A0A517Y655_9BACT</name>
<dbReference type="KEGG" id="aagg:ETAA8_07830"/>
<evidence type="ECO:0000313" key="2">
    <source>
        <dbReference type="EMBL" id="QDU25713.1"/>
    </source>
</evidence>
<keyword evidence="1" id="KW-0732">Signal</keyword>
<dbReference type="EMBL" id="CP036274">
    <property type="protein sequence ID" value="QDU25713.1"/>
    <property type="molecule type" value="Genomic_DNA"/>
</dbReference>
<evidence type="ECO:0000256" key="1">
    <source>
        <dbReference type="SAM" id="SignalP"/>
    </source>
</evidence>
<reference evidence="2 3" key="1">
    <citation type="submission" date="2019-02" db="EMBL/GenBank/DDBJ databases">
        <title>Deep-cultivation of Planctomycetes and their phenomic and genomic characterization uncovers novel biology.</title>
        <authorList>
            <person name="Wiegand S."/>
            <person name="Jogler M."/>
            <person name="Boedeker C."/>
            <person name="Pinto D."/>
            <person name="Vollmers J."/>
            <person name="Rivas-Marin E."/>
            <person name="Kohn T."/>
            <person name="Peeters S.H."/>
            <person name="Heuer A."/>
            <person name="Rast P."/>
            <person name="Oberbeckmann S."/>
            <person name="Bunk B."/>
            <person name="Jeske O."/>
            <person name="Meyerdierks A."/>
            <person name="Storesund J.E."/>
            <person name="Kallscheuer N."/>
            <person name="Luecker S."/>
            <person name="Lage O.M."/>
            <person name="Pohl T."/>
            <person name="Merkel B.J."/>
            <person name="Hornburger P."/>
            <person name="Mueller R.-W."/>
            <person name="Bruemmer F."/>
            <person name="Labrenz M."/>
            <person name="Spormann A.M."/>
            <person name="Op den Camp H."/>
            <person name="Overmann J."/>
            <person name="Amann R."/>
            <person name="Jetten M.S.M."/>
            <person name="Mascher T."/>
            <person name="Medema M.H."/>
            <person name="Devos D.P."/>
            <person name="Kaster A.-K."/>
            <person name="Ovreas L."/>
            <person name="Rohde M."/>
            <person name="Galperin M.Y."/>
            <person name="Jogler C."/>
        </authorList>
    </citation>
    <scope>NUCLEOTIDE SEQUENCE [LARGE SCALE GENOMIC DNA]</scope>
    <source>
        <strain evidence="2 3">ETA_A8</strain>
    </source>
</reference>
<dbReference type="OrthoDB" id="248095at2"/>
<accession>A0A517Y655</accession>
<protein>
    <submittedName>
        <fullName evidence="2">Uncharacterized protein</fullName>
    </submittedName>
</protein>
<dbReference type="AlphaFoldDB" id="A0A517Y655"/>
<dbReference type="SUPFAM" id="SSF48239">
    <property type="entry name" value="Terpenoid cyclases/Protein prenyltransferases"/>
    <property type="match status" value="1"/>
</dbReference>
<organism evidence="2 3">
    <name type="scientific">Anatilimnocola aggregata</name>
    <dbReference type="NCBI Taxonomy" id="2528021"/>
    <lineage>
        <taxon>Bacteria</taxon>
        <taxon>Pseudomonadati</taxon>
        <taxon>Planctomycetota</taxon>
        <taxon>Planctomycetia</taxon>
        <taxon>Pirellulales</taxon>
        <taxon>Pirellulaceae</taxon>
        <taxon>Anatilimnocola</taxon>
    </lineage>
</organism>
<dbReference type="RefSeq" id="WP_145085127.1">
    <property type="nucleotide sequence ID" value="NZ_CP036274.1"/>
</dbReference>
<proteinExistence type="predicted"/>
<sequence precursor="true">MIRTDESNFLLRMRNPAGLLRTICCCLFALAAVCGGTKSARAVTPDSPEVKALVTRATKFLEQTTHEQVGGKVLIAIALKQNGRDISHPKIKEALDECLKYATTGNYGDENYNLALAIIFLCEMEDSAQRPQVQKMLTDLLGRQKPNGSWSYTQNTTGDTSQTQYAVLALWSAARHGYDVPLPAIEGVLNWLIRTQDPSGGWGYQGNDPGPGGNRIAQSPLTLSLGAAALGSIYILTDLLQLPEGLIAPPKGPAVKKLPPALQEIQDKRANQGRNGKRVPASVDFARLKKTMDDGKNFVQKVFTAEIADWTHYAYYAYERYESFREIAEGDFPPEPKWYTDLYKSLNSSVEGDGYWNSSETPASGTAFSVLVLSRSTRKVIKRIEALGEGILLGGMGLPPNTADLKERNGKLVDSPLSGTVDELLGILEDDSNPELARLAESNQVVALDPDITRRAGQINRLRAMVSAGAYETRLVAVRSLAKVRDLDNVPALLYALSDPDIRIVREADRGLRFNSRKLLGVVELDTPTKETLAELRARWRAWFLSIRPDAELLD</sequence>
<dbReference type="Gene3D" id="1.50.10.20">
    <property type="match status" value="1"/>
</dbReference>
<feature type="chain" id="PRO_5022111812" evidence="1">
    <location>
        <begin position="32"/>
        <end position="555"/>
    </location>
</feature>
<dbReference type="CDD" id="cd00688">
    <property type="entry name" value="ISOPREN_C2_like"/>
    <property type="match status" value="1"/>
</dbReference>
<evidence type="ECO:0000313" key="3">
    <source>
        <dbReference type="Proteomes" id="UP000315017"/>
    </source>
</evidence>
<dbReference type="InterPro" id="IPR008930">
    <property type="entry name" value="Terpenoid_cyclase/PrenylTrfase"/>
</dbReference>
<gene>
    <name evidence="2" type="ORF">ETAA8_07830</name>
</gene>
<keyword evidence="3" id="KW-1185">Reference proteome</keyword>